<dbReference type="SUPFAM" id="SSF51197">
    <property type="entry name" value="Clavaminate synthase-like"/>
    <property type="match status" value="1"/>
</dbReference>
<proteinExistence type="predicted"/>
<evidence type="ECO:0000313" key="2">
    <source>
        <dbReference type="Proteomes" id="UP000320179"/>
    </source>
</evidence>
<evidence type="ECO:0000313" key="1">
    <source>
        <dbReference type="EMBL" id="QDE69280.1"/>
    </source>
</evidence>
<organism evidence="1 2">
    <name type="scientific">Myxococcus xanthus</name>
    <dbReference type="NCBI Taxonomy" id="34"/>
    <lineage>
        <taxon>Bacteria</taxon>
        <taxon>Pseudomonadati</taxon>
        <taxon>Myxococcota</taxon>
        <taxon>Myxococcia</taxon>
        <taxon>Myxococcales</taxon>
        <taxon>Cystobacterineae</taxon>
        <taxon>Myxococcaceae</taxon>
        <taxon>Myxococcus</taxon>
    </lineage>
</organism>
<dbReference type="EMBL" id="CP017174">
    <property type="protein sequence ID" value="QDE69280.1"/>
    <property type="molecule type" value="Genomic_DNA"/>
</dbReference>
<protein>
    <recommendedName>
        <fullName evidence="3">JmjC domain-containing protein</fullName>
    </recommendedName>
</protein>
<name>A0AAE6KTL0_MYXXA</name>
<sequence length="419" mass="46683">MTGAAVHRAFDWQPFVKQHWEKTPARLALPAPILPAEQVFQAAVSACAPFRHGTRFRALPDARFFVEAARLAAPGTLLPGEDDASMESFSRRASKHLDGASFQLHIEQPFMFDFTLWSALRDFLRGLLERVGVPVLPMATDLLLGRFSRGPPGVAKRPHHSLVTLVLQGRLRVRLWKKLWGTPPNETEDFERHLDKATTLEAGPGEFLYIPSRYWQLEEAQGDCMAVRVWIPVKGSRPTDAVKDVLVGLLEEQHAHDETVPYHPYPWRRPRTGAQATIPSVEQTADTLHTLTREEDVQQVLRLIWARRVSACALEPVPPPDQAPSLSDTDRVRKTPATDIIRVKDPSGLWIWAVNGHAFPGPNEAVGQRLLNALSSEVPPRVGELCNLARPGPHREAIRASLAALLRLRGIHVITGAEV</sequence>
<accession>A0AAE6KTL0</accession>
<evidence type="ECO:0008006" key="3">
    <source>
        <dbReference type="Google" id="ProtNLM"/>
    </source>
</evidence>
<reference evidence="1 2" key="1">
    <citation type="journal article" date="2019" name="Science">
        <title>Social genes are selection hotspots in kin groups of a soil microbe.</title>
        <authorList>
            <person name="Wielgoss S."/>
            <person name="Wolfensberger R."/>
            <person name="Sun L."/>
            <person name="Fiegna F."/>
            <person name="Velicer G.J."/>
        </authorList>
    </citation>
    <scope>NUCLEOTIDE SEQUENCE [LARGE SCALE GENOMIC DNA]</scope>
    <source>
        <strain evidence="1 2">MC3.5.9c15</strain>
    </source>
</reference>
<gene>
    <name evidence="1" type="ORF">BHS09_21150</name>
</gene>
<dbReference type="Proteomes" id="UP000320179">
    <property type="component" value="Chromosome"/>
</dbReference>
<dbReference type="AlphaFoldDB" id="A0AAE6KTL0"/>